<evidence type="ECO:0000313" key="2">
    <source>
        <dbReference type="EMBL" id="NER30956.1"/>
    </source>
</evidence>
<gene>
    <name evidence="2" type="ORF">F6J89_25875</name>
</gene>
<keyword evidence="1" id="KW-0812">Transmembrane</keyword>
<accession>A0A6B3NBM5</accession>
<reference evidence="2" key="1">
    <citation type="submission" date="2019-11" db="EMBL/GenBank/DDBJ databases">
        <title>Genomic insights into an expanded diversity of filamentous marine cyanobacteria reveals the extraordinary biosynthetic potential of Moorea and Okeania.</title>
        <authorList>
            <person name="Ferreira Leao T."/>
            <person name="Wang M."/>
            <person name="Moss N."/>
            <person name="Da Silva R."/>
            <person name="Sanders J."/>
            <person name="Nurk S."/>
            <person name="Gurevich A."/>
            <person name="Humphrey G."/>
            <person name="Reher R."/>
            <person name="Zhu Q."/>
            <person name="Belda-Ferre P."/>
            <person name="Glukhov E."/>
            <person name="Rex R."/>
            <person name="Dorrestein P.C."/>
            <person name="Knight R."/>
            <person name="Pevzner P."/>
            <person name="Gerwick W.H."/>
            <person name="Gerwick L."/>
        </authorList>
    </citation>
    <scope>NUCLEOTIDE SEQUENCE</scope>
    <source>
        <strain evidence="2">SIO1C4</strain>
    </source>
</reference>
<name>A0A6B3NBM5_9CYAN</name>
<comment type="caution">
    <text evidence="2">The sequence shown here is derived from an EMBL/GenBank/DDBJ whole genome shotgun (WGS) entry which is preliminary data.</text>
</comment>
<sequence>MFNKKMLWIACLAVIAMVSNERVASAEVTFSSDAQMFMNENHPISGKDGMSLIILGTVTTLGLGVLHRREHTSKHKKAKI</sequence>
<proteinExistence type="predicted"/>
<dbReference type="EMBL" id="JAAHFQ010000683">
    <property type="protein sequence ID" value="NER30956.1"/>
    <property type="molecule type" value="Genomic_DNA"/>
</dbReference>
<evidence type="ECO:0000256" key="1">
    <source>
        <dbReference type="SAM" id="Phobius"/>
    </source>
</evidence>
<organism evidence="2">
    <name type="scientific">Symploca sp. SIO1C4</name>
    <dbReference type="NCBI Taxonomy" id="2607765"/>
    <lineage>
        <taxon>Bacteria</taxon>
        <taxon>Bacillati</taxon>
        <taxon>Cyanobacteriota</taxon>
        <taxon>Cyanophyceae</taxon>
        <taxon>Coleofasciculales</taxon>
        <taxon>Coleofasciculaceae</taxon>
        <taxon>Symploca</taxon>
    </lineage>
</organism>
<keyword evidence="1" id="KW-1133">Transmembrane helix</keyword>
<keyword evidence="1" id="KW-0472">Membrane</keyword>
<feature type="transmembrane region" description="Helical" evidence="1">
    <location>
        <begin position="50"/>
        <end position="67"/>
    </location>
</feature>
<dbReference type="AlphaFoldDB" id="A0A6B3NBM5"/>
<protein>
    <submittedName>
        <fullName evidence="2">Uncharacterized protein</fullName>
    </submittedName>
</protein>